<dbReference type="GO" id="GO:0016810">
    <property type="term" value="F:hydrolase activity, acting on carbon-nitrogen (but not peptide) bonds"/>
    <property type="evidence" value="ECO:0007669"/>
    <property type="project" value="InterPro"/>
</dbReference>
<reference evidence="4" key="1">
    <citation type="journal article" date="2020" name="mSystems">
        <title>Genome- and Community-Level Interaction Insights into Carbon Utilization and Element Cycling Functions of Hydrothermarchaeota in Hydrothermal Sediment.</title>
        <authorList>
            <person name="Zhou Z."/>
            <person name="Liu Y."/>
            <person name="Xu W."/>
            <person name="Pan J."/>
            <person name="Luo Z.H."/>
            <person name="Li M."/>
        </authorList>
    </citation>
    <scope>NUCLEOTIDE SEQUENCE [LARGE SCALE GENOMIC DNA]</scope>
    <source>
        <strain evidence="4">HyVt-460</strain>
    </source>
</reference>
<organism evidence="4">
    <name type="scientific">Caldithrix abyssi</name>
    <dbReference type="NCBI Taxonomy" id="187145"/>
    <lineage>
        <taxon>Bacteria</taxon>
        <taxon>Pseudomonadati</taxon>
        <taxon>Calditrichota</taxon>
        <taxon>Calditrichia</taxon>
        <taxon>Calditrichales</taxon>
        <taxon>Calditrichaceae</taxon>
        <taxon>Caldithrix</taxon>
    </lineage>
</organism>
<feature type="domain" description="NodB homology" evidence="3">
    <location>
        <begin position="208"/>
        <end position="415"/>
    </location>
</feature>
<proteinExistence type="predicted"/>
<dbReference type="CDD" id="cd10917">
    <property type="entry name" value="CE4_NodB_like_6s_7s"/>
    <property type="match status" value="1"/>
</dbReference>
<gene>
    <name evidence="4" type="ORF">ENJ15_04950</name>
</gene>
<dbReference type="InterPro" id="IPR002509">
    <property type="entry name" value="NODB_dom"/>
</dbReference>
<dbReference type="Pfam" id="PF01522">
    <property type="entry name" value="Polysacc_deac_1"/>
    <property type="match status" value="1"/>
</dbReference>
<evidence type="ECO:0000313" key="4">
    <source>
        <dbReference type="EMBL" id="HHM02340.1"/>
    </source>
</evidence>
<protein>
    <submittedName>
        <fullName evidence="4">Polysaccharide deacetylase family protein</fullName>
    </submittedName>
</protein>
<dbReference type="GO" id="GO:0008270">
    <property type="term" value="F:zinc ion binding"/>
    <property type="evidence" value="ECO:0007669"/>
    <property type="project" value="InterPro"/>
</dbReference>
<dbReference type="Proteomes" id="UP000885771">
    <property type="component" value="Unassembled WGS sequence"/>
</dbReference>
<keyword evidence="1" id="KW-0812">Transmembrane</keyword>
<dbReference type="AlphaFoldDB" id="A0A7V5RQM9"/>
<dbReference type="PROSITE" id="PS51677">
    <property type="entry name" value="NODB"/>
    <property type="match status" value="1"/>
</dbReference>
<feature type="domain" description="B box-type" evidence="2">
    <location>
        <begin position="3"/>
        <end position="50"/>
    </location>
</feature>
<keyword evidence="1" id="KW-0472">Membrane</keyword>
<dbReference type="PANTHER" id="PTHR10587">
    <property type="entry name" value="GLYCOSYL TRANSFERASE-RELATED"/>
    <property type="match status" value="1"/>
</dbReference>
<comment type="caution">
    <text evidence="4">The sequence shown here is derived from an EMBL/GenBank/DDBJ whole genome shotgun (WGS) entry which is preliminary data.</text>
</comment>
<dbReference type="Gene3D" id="3.20.20.370">
    <property type="entry name" value="Glycoside hydrolase/deacetylase"/>
    <property type="match status" value="1"/>
</dbReference>
<dbReference type="GO" id="GO:0005975">
    <property type="term" value="P:carbohydrate metabolic process"/>
    <property type="evidence" value="ECO:0007669"/>
    <property type="project" value="InterPro"/>
</dbReference>
<evidence type="ECO:0000256" key="1">
    <source>
        <dbReference type="SAM" id="Phobius"/>
    </source>
</evidence>
<feature type="transmembrane region" description="Helical" evidence="1">
    <location>
        <begin position="64"/>
        <end position="83"/>
    </location>
</feature>
<dbReference type="SUPFAM" id="SSF88713">
    <property type="entry name" value="Glycoside hydrolase/deacetylase"/>
    <property type="match status" value="1"/>
</dbReference>
<dbReference type="InterPro" id="IPR011330">
    <property type="entry name" value="Glyco_hydro/deAcase_b/a-brl"/>
</dbReference>
<accession>A0A7V5RQM9</accession>
<keyword evidence="1" id="KW-1133">Transmembrane helix</keyword>
<evidence type="ECO:0000259" key="2">
    <source>
        <dbReference type="PROSITE" id="PS50119"/>
    </source>
</evidence>
<dbReference type="EMBL" id="DRLI01000187">
    <property type="protein sequence ID" value="HHM02340.1"/>
    <property type="molecule type" value="Genomic_DNA"/>
</dbReference>
<evidence type="ECO:0000259" key="3">
    <source>
        <dbReference type="PROSITE" id="PS51677"/>
    </source>
</evidence>
<dbReference type="InterPro" id="IPR000315">
    <property type="entry name" value="Znf_B-box"/>
</dbReference>
<sequence length="425" mass="49139">MARSKEACINHPQKFTARKCYYCKAPICTECQQKRYHHFFCSLKHANLWLLGDLWARYKPTRELLWLGLFILLSNLLMFLFFFPAQKQDPGGEKALTRADSTYTGEGWHIDSLRSGLTGRLQLIIRGQDNQSLNVVHNGRLVQSVVSRPDDMLTLNPLQLKPGNNRVTVWALTASGTPYLVDSFTVWYNSARLQRLRRSVHYFKTSGKRVALTFDGGSSNKGTVEILDILKKNNIRCTLFLTGRFMENFPGLVRRMVADGHEIANHTYNHPHATRLELDGSNETRVTMTEQRFKSQLARTDSIFSARFEQKLKPYWRAPFGEINPQILGWAAELGFRHIGWSARCDSWDWVRDPSSTLYRSAEQIKRHFLDLEERKGLSGKIILMHLGSERKKDFPYESLEALILELKKRGYTFIKVSDFMRPLS</sequence>
<dbReference type="PROSITE" id="PS50119">
    <property type="entry name" value="ZF_BBOX"/>
    <property type="match status" value="1"/>
</dbReference>
<name>A0A7V5RQM9_CALAY</name>
<dbReference type="InterPro" id="IPR050248">
    <property type="entry name" value="Polysacc_deacetylase_ArnD"/>
</dbReference>